<dbReference type="Proteomes" id="UP000184088">
    <property type="component" value="Unassembled WGS sequence"/>
</dbReference>
<name>A0A1M4UAX4_9THEO</name>
<evidence type="ECO:0000313" key="9">
    <source>
        <dbReference type="EMBL" id="SHE53834.1"/>
    </source>
</evidence>
<dbReference type="PROSITE" id="PS00716">
    <property type="entry name" value="SIGMA70_2"/>
    <property type="match status" value="1"/>
</dbReference>
<evidence type="ECO:0000256" key="5">
    <source>
        <dbReference type="ARBA" id="ARBA00023163"/>
    </source>
</evidence>
<dbReference type="InterPro" id="IPR013324">
    <property type="entry name" value="RNA_pol_sigma_r3/r4-like"/>
</dbReference>
<dbReference type="GO" id="GO:0030435">
    <property type="term" value="P:sporulation resulting in formation of a cellular spore"/>
    <property type="evidence" value="ECO:0007669"/>
    <property type="project" value="UniProtKB-KW"/>
</dbReference>
<comment type="similarity">
    <text evidence="6">Belongs to the sigma-70 factor family.</text>
</comment>
<dbReference type="NCBIfam" id="NF004052">
    <property type="entry name" value="PRK05572.1"/>
    <property type="match status" value="1"/>
</dbReference>
<evidence type="ECO:0000256" key="4">
    <source>
        <dbReference type="ARBA" id="ARBA00023125"/>
    </source>
</evidence>
<evidence type="ECO:0000256" key="3">
    <source>
        <dbReference type="ARBA" id="ARBA00023082"/>
    </source>
</evidence>
<feature type="domain" description="RNA polymerase sigma-70" evidence="7">
    <location>
        <begin position="55"/>
        <end position="68"/>
    </location>
</feature>
<dbReference type="PRINTS" id="PR00046">
    <property type="entry name" value="SIGMA70FCT"/>
</dbReference>
<dbReference type="CDD" id="cd06171">
    <property type="entry name" value="Sigma70_r4"/>
    <property type="match status" value="1"/>
</dbReference>
<dbReference type="InterPro" id="IPR000943">
    <property type="entry name" value="RNA_pol_sigma70"/>
</dbReference>
<dbReference type="SUPFAM" id="SSF88946">
    <property type="entry name" value="Sigma2 domain of RNA polymerase sigma factors"/>
    <property type="match status" value="1"/>
</dbReference>
<keyword evidence="10" id="KW-1185">Reference proteome</keyword>
<dbReference type="Pfam" id="PF04542">
    <property type="entry name" value="Sigma70_r2"/>
    <property type="match status" value="1"/>
</dbReference>
<keyword evidence="2 6" id="KW-0805">Transcription regulation</keyword>
<dbReference type="InterPro" id="IPR013325">
    <property type="entry name" value="RNA_pol_sigma_r2"/>
</dbReference>
<dbReference type="PANTHER" id="PTHR30603">
    <property type="entry name" value="RNA POLYMERASE SIGMA FACTOR RPO"/>
    <property type="match status" value="1"/>
</dbReference>
<comment type="function">
    <text evidence="6">Sigma factors are initiation factors that promote the attachment of RNA polymerase to specific initiation sites and are then released.</text>
</comment>
<dbReference type="InterPro" id="IPR006523">
    <property type="entry name" value="RinA"/>
</dbReference>
<evidence type="ECO:0000256" key="1">
    <source>
        <dbReference type="ARBA" id="ARBA00022969"/>
    </source>
</evidence>
<evidence type="ECO:0000256" key="2">
    <source>
        <dbReference type="ARBA" id="ARBA00023015"/>
    </source>
</evidence>
<dbReference type="GO" id="GO:0006352">
    <property type="term" value="P:DNA-templated transcription initiation"/>
    <property type="evidence" value="ECO:0007669"/>
    <property type="project" value="InterPro"/>
</dbReference>
<protein>
    <recommendedName>
        <fullName evidence="6">RNA polymerase sigma factor</fullName>
    </recommendedName>
</protein>
<dbReference type="NCBIfam" id="TIGR02937">
    <property type="entry name" value="sigma70-ECF"/>
    <property type="match status" value="1"/>
</dbReference>
<accession>A0A1M4UAX4</accession>
<dbReference type="PIRSF" id="PIRSF000770">
    <property type="entry name" value="RNA_pol_sigma-SigE/K"/>
    <property type="match status" value="1"/>
</dbReference>
<dbReference type="InterPro" id="IPR050239">
    <property type="entry name" value="Sigma-70_RNA_pol_init_factors"/>
</dbReference>
<dbReference type="AlphaFoldDB" id="A0A1M4UAX4"/>
<gene>
    <name evidence="9" type="ORF">SAMN02746089_00427</name>
</gene>
<dbReference type="InterPro" id="IPR007627">
    <property type="entry name" value="RNA_pol_sigma70_r2"/>
</dbReference>
<dbReference type="STRING" id="1121256.SAMN02746089_00427"/>
<dbReference type="Gene3D" id="1.10.10.10">
    <property type="entry name" value="Winged helix-like DNA-binding domain superfamily/Winged helix DNA-binding domain"/>
    <property type="match status" value="2"/>
</dbReference>
<dbReference type="InterPro" id="IPR007624">
    <property type="entry name" value="RNA_pol_sigma70_r3"/>
</dbReference>
<dbReference type="SUPFAM" id="SSF88659">
    <property type="entry name" value="Sigma3 and sigma4 domains of RNA polymerase sigma factors"/>
    <property type="match status" value="2"/>
</dbReference>
<organism evidence="9 10">
    <name type="scientific">Caldanaerobius fijiensis DSM 17918</name>
    <dbReference type="NCBI Taxonomy" id="1121256"/>
    <lineage>
        <taxon>Bacteria</taxon>
        <taxon>Bacillati</taxon>
        <taxon>Bacillota</taxon>
        <taxon>Clostridia</taxon>
        <taxon>Thermoanaerobacterales</taxon>
        <taxon>Thermoanaerobacteraceae</taxon>
        <taxon>Caldanaerobius</taxon>
    </lineage>
</organism>
<evidence type="ECO:0000256" key="6">
    <source>
        <dbReference type="RuleBase" id="RU362124"/>
    </source>
</evidence>
<keyword evidence="3 6" id="KW-0731">Sigma factor</keyword>
<dbReference type="InterPro" id="IPR014322">
    <property type="entry name" value="RNA_pol_sigma-B/F/G"/>
</dbReference>
<dbReference type="Pfam" id="PF04539">
    <property type="entry name" value="Sigma70_r3"/>
    <property type="match status" value="1"/>
</dbReference>
<keyword evidence="1" id="KW-0749">Sporulation</keyword>
<dbReference type="NCBIfam" id="TIGR01636">
    <property type="entry name" value="phage_rinA"/>
    <property type="match status" value="1"/>
</dbReference>
<dbReference type="Gene3D" id="1.20.120.1810">
    <property type="match status" value="1"/>
</dbReference>
<dbReference type="InterPro" id="IPR014284">
    <property type="entry name" value="RNA_pol_sigma-70_dom"/>
</dbReference>
<feature type="domain" description="RNA polymerase sigma-70" evidence="8">
    <location>
        <begin position="214"/>
        <end position="240"/>
    </location>
</feature>
<dbReference type="NCBIfam" id="TIGR02980">
    <property type="entry name" value="SigBFG"/>
    <property type="match status" value="1"/>
</dbReference>
<dbReference type="Pfam" id="PF04545">
    <property type="entry name" value="Sigma70_r4"/>
    <property type="match status" value="1"/>
</dbReference>
<evidence type="ECO:0000259" key="7">
    <source>
        <dbReference type="PROSITE" id="PS00715"/>
    </source>
</evidence>
<evidence type="ECO:0000259" key="8">
    <source>
        <dbReference type="PROSITE" id="PS00716"/>
    </source>
</evidence>
<sequence>MSDGSSVMPDEVLREYLKKAQQGDEKAQETIINNNMALVWSIVKRFYNRGYDAEDLVQIGCVGLIKAIKKFDCNYNVKFSTYAVPIIMGEIKRFLRDDGMIKVSRSLKETSTKVKYVRDNLAKKLNRDPTINEIADELHLPVDDIIMAIDSSSSVDYLYDYVNEDESKVLMDTIISSDQIDESIVDRIALKNVLNSLDESEKNLIIMRYFQEKTQVEIAAALGISQVQVSRLEKKILTKLRKELCQD</sequence>
<dbReference type="RefSeq" id="WP_073341447.1">
    <property type="nucleotide sequence ID" value="NZ_FQVH01000002.1"/>
</dbReference>
<dbReference type="NCBIfam" id="TIGR02885">
    <property type="entry name" value="spore_sigF"/>
    <property type="match status" value="1"/>
</dbReference>
<dbReference type="InterPro" id="IPR036388">
    <property type="entry name" value="WH-like_DNA-bd_sf"/>
</dbReference>
<dbReference type="InterPro" id="IPR014236">
    <property type="entry name" value="RNA_pol_sigma-F"/>
</dbReference>
<dbReference type="PANTHER" id="PTHR30603:SF17">
    <property type="entry name" value="RNA POLYMERASE SIGMA-G FACTOR"/>
    <property type="match status" value="1"/>
</dbReference>
<dbReference type="GO" id="GO:0016987">
    <property type="term" value="F:sigma factor activity"/>
    <property type="evidence" value="ECO:0007669"/>
    <property type="project" value="UniProtKB-KW"/>
</dbReference>
<dbReference type="InterPro" id="IPR007630">
    <property type="entry name" value="RNA_pol_sigma70_r4"/>
</dbReference>
<keyword evidence="5 6" id="KW-0804">Transcription</keyword>
<dbReference type="EMBL" id="FQVH01000002">
    <property type="protein sequence ID" value="SHE53834.1"/>
    <property type="molecule type" value="Genomic_DNA"/>
</dbReference>
<dbReference type="GO" id="GO:0003677">
    <property type="term" value="F:DNA binding"/>
    <property type="evidence" value="ECO:0007669"/>
    <property type="project" value="UniProtKB-KW"/>
</dbReference>
<keyword evidence="4 6" id="KW-0238">DNA-binding</keyword>
<proteinExistence type="inferred from homology"/>
<evidence type="ECO:0000313" key="10">
    <source>
        <dbReference type="Proteomes" id="UP000184088"/>
    </source>
</evidence>
<dbReference type="OrthoDB" id="9809557at2"/>
<reference evidence="9 10" key="1">
    <citation type="submission" date="2016-11" db="EMBL/GenBank/DDBJ databases">
        <authorList>
            <person name="Jaros S."/>
            <person name="Januszkiewicz K."/>
            <person name="Wedrychowicz H."/>
        </authorList>
    </citation>
    <scope>NUCLEOTIDE SEQUENCE [LARGE SCALE GENOMIC DNA]</scope>
    <source>
        <strain evidence="9 10">DSM 17918</strain>
    </source>
</reference>
<dbReference type="PROSITE" id="PS00715">
    <property type="entry name" value="SIGMA70_1"/>
    <property type="match status" value="1"/>
</dbReference>